<organism evidence="2 3">
    <name type="scientific">Streptomyces parvulus</name>
    <dbReference type="NCBI Taxonomy" id="146923"/>
    <lineage>
        <taxon>Bacteria</taxon>
        <taxon>Bacillati</taxon>
        <taxon>Actinomycetota</taxon>
        <taxon>Actinomycetes</taxon>
        <taxon>Kitasatosporales</taxon>
        <taxon>Streptomycetaceae</taxon>
        <taxon>Streptomyces</taxon>
    </lineage>
</organism>
<protein>
    <submittedName>
        <fullName evidence="2">Uncharacterized protein</fullName>
    </submittedName>
</protein>
<evidence type="ECO:0000313" key="3">
    <source>
        <dbReference type="Proteomes" id="UP000253742"/>
    </source>
</evidence>
<dbReference type="EMBL" id="QQBH01000043">
    <property type="protein sequence ID" value="RDD84356.1"/>
    <property type="molecule type" value="Genomic_DNA"/>
</dbReference>
<dbReference type="Proteomes" id="UP000253742">
    <property type="component" value="Unassembled WGS sequence"/>
</dbReference>
<sequence>METATMYRTDPEALPHFEVRVSPPDAVLVNRDRVAVAPGESPYQLILAQLHSRALAHGTPVLAAVYDGLGGAPFGIEVAPDGRSRMLTASASSEPSADDSAHEARSPSRPAQSALSGGAPGNSARPALVPCAARELAASLRELVTAHYGLEHPLAQESYTLDAHVATVAGDHTTAARLLLAVSRVRCRQGDPRAARDVMRCAAAWQRMPRGPEFASVGPELIGLWHELEEGGLLGLSDMESQAVACRLKTLVEHSGIALSTPTS</sequence>
<comment type="caution">
    <text evidence="2">The sequence shown here is derived from an EMBL/GenBank/DDBJ whole genome shotgun (WGS) entry which is preliminary data.</text>
</comment>
<feature type="region of interest" description="Disordered" evidence="1">
    <location>
        <begin position="86"/>
        <end position="126"/>
    </location>
</feature>
<evidence type="ECO:0000256" key="1">
    <source>
        <dbReference type="SAM" id="MobiDB-lite"/>
    </source>
</evidence>
<proteinExistence type="predicted"/>
<gene>
    <name evidence="2" type="ORF">DVZ84_35720</name>
</gene>
<dbReference type="RefSeq" id="WP_114533437.1">
    <property type="nucleotide sequence ID" value="NZ_QQBH01000043.1"/>
</dbReference>
<name>A0A369UUF7_9ACTN</name>
<dbReference type="AlphaFoldDB" id="A0A369UUF7"/>
<evidence type="ECO:0000313" key="2">
    <source>
        <dbReference type="EMBL" id="RDD84356.1"/>
    </source>
</evidence>
<accession>A0A369UUF7</accession>
<reference evidence="2 3" key="1">
    <citation type="submission" date="2018-07" db="EMBL/GenBank/DDBJ databases">
        <title>Genome guided investigation of antibiotics producing actinomycetales strain isolated from a Macau mangrove ecosystem.</title>
        <authorList>
            <person name="Hu D."/>
        </authorList>
    </citation>
    <scope>NUCLEOTIDE SEQUENCE [LARGE SCALE GENOMIC DNA]</scope>
    <source>
        <strain evidence="2 3">2297</strain>
    </source>
</reference>